<accession>A0A8H6YX50</accession>
<name>A0A8H6YX50_9AGAR</name>
<evidence type="ECO:0000313" key="1">
    <source>
        <dbReference type="EMBL" id="KAF7366839.1"/>
    </source>
</evidence>
<sequence>MLDLSSAQMILFGSKLPLGTSDVPEWYLKQHPTFPWHPIRKCDCASEAFPACMLDGIAAVRGIGWRGSIGELEIGHASCEGVAREGLPHSYSLLSVRSGDLGLGYVVDNADGLVSDASRMHDIISQQVPERTANGVCGNGTPGEVDDKYIVLFCLA</sequence>
<protein>
    <submittedName>
        <fullName evidence="1">Uncharacterized protein</fullName>
    </submittedName>
</protein>
<gene>
    <name evidence="1" type="ORF">MSAN_00942400</name>
</gene>
<evidence type="ECO:0000313" key="2">
    <source>
        <dbReference type="Proteomes" id="UP000623467"/>
    </source>
</evidence>
<reference evidence="1" key="1">
    <citation type="submission" date="2020-05" db="EMBL/GenBank/DDBJ databases">
        <title>Mycena genomes resolve the evolution of fungal bioluminescence.</title>
        <authorList>
            <person name="Tsai I.J."/>
        </authorList>
    </citation>
    <scope>NUCLEOTIDE SEQUENCE</scope>
    <source>
        <strain evidence="1">160909Yilan</strain>
    </source>
</reference>
<dbReference type="EMBL" id="JACAZH010000006">
    <property type="protein sequence ID" value="KAF7366839.1"/>
    <property type="molecule type" value="Genomic_DNA"/>
</dbReference>
<organism evidence="1 2">
    <name type="scientific">Mycena sanguinolenta</name>
    <dbReference type="NCBI Taxonomy" id="230812"/>
    <lineage>
        <taxon>Eukaryota</taxon>
        <taxon>Fungi</taxon>
        <taxon>Dikarya</taxon>
        <taxon>Basidiomycota</taxon>
        <taxon>Agaricomycotina</taxon>
        <taxon>Agaricomycetes</taxon>
        <taxon>Agaricomycetidae</taxon>
        <taxon>Agaricales</taxon>
        <taxon>Marasmiineae</taxon>
        <taxon>Mycenaceae</taxon>
        <taxon>Mycena</taxon>
    </lineage>
</organism>
<dbReference type="Proteomes" id="UP000623467">
    <property type="component" value="Unassembled WGS sequence"/>
</dbReference>
<comment type="caution">
    <text evidence="1">The sequence shown here is derived from an EMBL/GenBank/DDBJ whole genome shotgun (WGS) entry which is preliminary data.</text>
</comment>
<proteinExistence type="predicted"/>
<dbReference type="AlphaFoldDB" id="A0A8H6YX50"/>
<keyword evidence="2" id="KW-1185">Reference proteome</keyword>